<dbReference type="AlphaFoldDB" id="H0G4M7"/>
<evidence type="ECO:0000313" key="2">
    <source>
        <dbReference type="EMBL" id="EHK75737.1"/>
    </source>
</evidence>
<protein>
    <recommendedName>
        <fullName evidence="4">DUF3300 domain-containing protein</fullName>
    </recommendedName>
</protein>
<feature type="region of interest" description="Disordered" evidence="1">
    <location>
        <begin position="328"/>
        <end position="497"/>
    </location>
</feature>
<proteinExistence type="predicted"/>
<evidence type="ECO:0000313" key="3">
    <source>
        <dbReference type="Proteomes" id="UP000004038"/>
    </source>
</evidence>
<feature type="compositionally biased region" description="Basic residues" evidence="1">
    <location>
        <begin position="408"/>
        <end position="434"/>
    </location>
</feature>
<sequence>MRGAHSKPRDRGRIDVSTILIIAKGPALGGGKMIRGTTLALAGAMTLMLSMQVNGSLAQEPPKAATGTVASTPEPLTDDELEVLVARIALYPDELVALISAVSLYPIQIVEAERFLENHKKKPDLKPKESWDGSVISLLNYPDVVKMMSDDLEWTQAFGQAVAYQQKDVLIAIQQLRDEAVAKDIIKSDDKMMLVQEGDNIIIQSANPETIYVPQYPPEMLYEPDYAPVPIDYYDTPYPSYYYPGAAFFAGAVTGAVFGAIVDWDDWGVWGGDWGGDIDVDCDNCFNNVDIDGKVKWNDIDWKNVDRSKLKFDRDQLQKLDRTNLKNNIKANGDNNIRNRATEINRDRLKSGPGGGASQLKDVRKSTLEGLKAQPRRDAAARPTTKPGGGQAVAKAKSTGAKAGVNRPKGKKSSANRPAGKKKMASKAQNRPKKPSGLGNVNSGRREVSASRRGGHSMGGGQRGGGRPQMSRGGGRPPMGGAGRGGRGGGGRGGGRR</sequence>
<dbReference type="PANTHER" id="PTHR40269">
    <property type="entry name" value="OUTER MEMBRANE PROTEIN-RELATED"/>
    <property type="match status" value="1"/>
</dbReference>
<dbReference type="PANTHER" id="PTHR40269:SF1">
    <property type="entry name" value="OUTER MEMBRANE PROTEIN"/>
    <property type="match status" value="1"/>
</dbReference>
<feature type="compositionally biased region" description="Polar residues" evidence="1">
    <location>
        <begin position="328"/>
        <end position="339"/>
    </location>
</feature>
<dbReference type="Proteomes" id="UP000004038">
    <property type="component" value="Unassembled WGS sequence"/>
</dbReference>
<dbReference type="InterPro" id="IPR021728">
    <property type="entry name" value="DUF3300"/>
</dbReference>
<dbReference type="Pfam" id="PF11737">
    <property type="entry name" value="DUF3300"/>
    <property type="match status" value="1"/>
</dbReference>
<feature type="compositionally biased region" description="Basic and acidic residues" evidence="1">
    <location>
        <begin position="340"/>
        <end position="350"/>
    </location>
</feature>
<dbReference type="PATRIC" id="fig|1107881.3.peg.4513"/>
<gene>
    <name evidence="2" type="ORF">SM0020_22157</name>
</gene>
<dbReference type="EMBL" id="AGVV01000052">
    <property type="protein sequence ID" value="EHK75737.1"/>
    <property type="molecule type" value="Genomic_DNA"/>
</dbReference>
<accession>H0G4M7</accession>
<name>H0G4M7_RHIML</name>
<organism evidence="2 3">
    <name type="scientific">Sinorhizobium meliloti CCNWSX0020</name>
    <dbReference type="NCBI Taxonomy" id="1107881"/>
    <lineage>
        <taxon>Bacteria</taxon>
        <taxon>Pseudomonadati</taxon>
        <taxon>Pseudomonadota</taxon>
        <taxon>Alphaproteobacteria</taxon>
        <taxon>Hyphomicrobiales</taxon>
        <taxon>Rhizobiaceae</taxon>
        <taxon>Sinorhizobium/Ensifer group</taxon>
        <taxon>Sinorhizobium</taxon>
    </lineage>
</organism>
<evidence type="ECO:0008006" key="4">
    <source>
        <dbReference type="Google" id="ProtNLM"/>
    </source>
</evidence>
<feature type="compositionally biased region" description="Gly residues" evidence="1">
    <location>
        <begin position="456"/>
        <end position="497"/>
    </location>
</feature>
<reference evidence="2 3" key="1">
    <citation type="journal article" date="2012" name="J. Bacteriol.">
        <title>Draft Genome Sequence of Sinorhizobium meliloti CCNWSX0020, a Nitrogen-Fixing Symbiont with Copper Tolerance Capability Isolated from Lead-Zinc Mine Tailings.</title>
        <authorList>
            <person name="Li Z."/>
            <person name="Ma Z."/>
            <person name="Hao X."/>
            <person name="Wei G."/>
        </authorList>
    </citation>
    <scope>NUCLEOTIDE SEQUENCE [LARGE SCALE GENOMIC DNA]</scope>
    <source>
        <strain evidence="2 3">CCNWSX0020</strain>
    </source>
</reference>
<evidence type="ECO:0000256" key="1">
    <source>
        <dbReference type="SAM" id="MobiDB-lite"/>
    </source>
</evidence>